<evidence type="ECO:0000256" key="1">
    <source>
        <dbReference type="RuleBase" id="RU362001"/>
    </source>
</evidence>
<dbReference type="InterPro" id="IPR010310">
    <property type="entry name" value="T7SS_ESAT-6-like"/>
</dbReference>
<dbReference type="EMBL" id="BMRE01000037">
    <property type="protein sequence ID" value="GGU63431.1"/>
    <property type="molecule type" value="Genomic_DNA"/>
</dbReference>
<sequence>MGSFTVGPEDLDRLAKQIIEIDGQTQGTLRQVRSTAESVRASWGGSAADAFTKLMERFDDDTRKLQEALRSIAEQISGSAKTYIENEEQQSQAVSEIANRLG</sequence>
<dbReference type="SUPFAM" id="SSF140453">
    <property type="entry name" value="EsxAB dimer-like"/>
    <property type="match status" value="1"/>
</dbReference>
<evidence type="ECO:0000313" key="2">
    <source>
        <dbReference type="EMBL" id="GGU63431.1"/>
    </source>
</evidence>
<dbReference type="InterPro" id="IPR036689">
    <property type="entry name" value="ESAT-6-like_sf"/>
</dbReference>
<evidence type="ECO:0000313" key="3">
    <source>
        <dbReference type="Proteomes" id="UP000649573"/>
    </source>
</evidence>
<comment type="similarity">
    <text evidence="1">Belongs to the WXG100 family.</text>
</comment>
<protein>
    <recommendedName>
        <fullName evidence="1">ESAT-6-like protein</fullName>
    </recommendedName>
</protein>
<dbReference type="Gene3D" id="1.10.287.1060">
    <property type="entry name" value="ESAT-6-like"/>
    <property type="match status" value="1"/>
</dbReference>
<gene>
    <name evidence="2" type="ORF">GCM10010178_64330</name>
</gene>
<proteinExistence type="inferred from homology"/>
<organism evidence="2 3">
    <name type="scientific">Lentzea flava</name>
    <dbReference type="NCBI Taxonomy" id="103732"/>
    <lineage>
        <taxon>Bacteria</taxon>
        <taxon>Bacillati</taxon>
        <taxon>Actinomycetota</taxon>
        <taxon>Actinomycetes</taxon>
        <taxon>Pseudonocardiales</taxon>
        <taxon>Pseudonocardiaceae</taxon>
        <taxon>Lentzea</taxon>
    </lineage>
</organism>
<dbReference type="NCBIfam" id="TIGR03930">
    <property type="entry name" value="WXG100_ESAT6"/>
    <property type="match status" value="1"/>
</dbReference>
<reference evidence="3" key="1">
    <citation type="journal article" date="2019" name="Int. J. Syst. Evol. Microbiol.">
        <title>The Global Catalogue of Microorganisms (GCM) 10K type strain sequencing project: providing services to taxonomists for standard genome sequencing and annotation.</title>
        <authorList>
            <consortium name="The Broad Institute Genomics Platform"/>
            <consortium name="The Broad Institute Genome Sequencing Center for Infectious Disease"/>
            <person name="Wu L."/>
            <person name="Ma J."/>
        </authorList>
    </citation>
    <scope>NUCLEOTIDE SEQUENCE [LARGE SCALE GENOMIC DNA]</scope>
    <source>
        <strain evidence="3">JCM 3296</strain>
    </source>
</reference>
<name>A0ABQ2V0R9_9PSEU</name>
<accession>A0ABQ2V0R9</accession>
<keyword evidence="3" id="KW-1185">Reference proteome</keyword>
<dbReference type="Proteomes" id="UP000649573">
    <property type="component" value="Unassembled WGS sequence"/>
</dbReference>
<dbReference type="RefSeq" id="WP_189257506.1">
    <property type="nucleotide sequence ID" value="NZ_BMRE01000037.1"/>
</dbReference>
<comment type="caution">
    <text evidence="2">The sequence shown here is derived from an EMBL/GenBank/DDBJ whole genome shotgun (WGS) entry which is preliminary data.</text>
</comment>
<dbReference type="Pfam" id="PF06013">
    <property type="entry name" value="WXG100"/>
    <property type="match status" value="1"/>
</dbReference>